<dbReference type="RefSeq" id="WP_394843459.1">
    <property type="nucleotide sequence ID" value="NZ_CP089982.1"/>
</dbReference>
<name>A0ABZ2K5M2_9BACT</name>
<dbReference type="InterPro" id="IPR036249">
    <property type="entry name" value="Thioredoxin-like_sf"/>
</dbReference>
<dbReference type="Proteomes" id="UP001379533">
    <property type="component" value="Chromosome"/>
</dbReference>
<comment type="similarity">
    <text evidence="1">Belongs to the thioredoxin family. DsbA subfamily.</text>
</comment>
<reference evidence="9 10" key="1">
    <citation type="submission" date="2021-12" db="EMBL/GenBank/DDBJ databases">
        <title>Discovery of the Pendulisporaceae a myxobacterial family with distinct sporulation behavior and unique specialized metabolism.</title>
        <authorList>
            <person name="Garcia R."/>
            <person name="Popoff A."/>
            <person name="Bader C.D."/>
            <person name="Loehr J."/>
            <person name="Walesch S."/>
            <person name="Walt C."/>
            <person name="Boldt J."/>
            <person name="Bunk B."/>
            <person name="Haeckl F.J.F.P.J."/>
            <person name="Gunesch A.P."/>
            <person name="Birkelbach J."/>
            <person name="Nuebel U."/>
            <person name="Pietschmann T."/>
            <person name="Bach T."/>
            <person name="Mueller R."/>
        </authorList>
    </citation>
    <scope>NUCLEOTIDE SEQUENCE [LARGE SCALE GENOMIC DNA]</scope>
    <source>
        <strain evidence="9 10">MSr12523</strain>
    </source>
</reference>
<keyword evidence="4" id="KW-1015">Disulfide bond</keyword>
<protein>
    <submittedName>
        <fullName evidence="9">Thioredoxin domain-containing protein</fullName>
    </submittedName>
</protein>
<dbReference type="PANTHER" id="PTHR13887">
    <property type="entry name" value="GLUTATHIONE S-TRANSFERASE KAPPA"/>
    <property type="match status" value="1"/>
</dbReference>
<feature type="domain" description="Thioredoxin" evidence="8">
    <location>
        <begin position="31"/>
        <end position="230"/>
    </location>
</feature>
<keyword evidence="10" id="KW-1185">Reference proteome</keyword>
<sequence length="662" mass="71927">MKALLGLCATLLLLLGCGSAPYQTTQPAPAKTDAPKAPDVEATSQVSENEGPVPIGPDDPVWGSRWAPVTIVEIGDFQCPFCERAEHTVEQLKADYGKDKLRVVWKNFPLPFHADAQVLAEAGQGVFALGGNAAFWKFHAVAFARMKQRNPDVRATSAELSSWAQEAGVDGKKILVGLDKHTWGEKVRRDMDLMAELKVNGTPAFFINGVLVSGAQPKESFTKVIDEEMIKAAAQAKTGTVRDRIYLEMTAANRKYAKDADDDERDDPSADKTIFKVPLAASPTLGPANAPVTIVEFSDFECPFCKRAEDTVKAITEKYPKDVRIVWKNNPLPFHKRAMPAAELAVEAQTQKGVRGFWAAHDKLFEKAPALDEADLLAIASDVKLDASKVKSAFASHRHKAKIEADQFLADDLGATGTPTFFVNGRRVVGAQPIEVFDKVIEQELQRARDLLAKGTAPAKLYEALVKDGKSAPEPEKKTVPPSKDAPTRGNAAAKVTIVEFSDFQCPFCQRVTGTVEQIMKDYDGRVKLVFRHLPLPFHKDAHLAAEAATEAYRQKGSAGFFKMHDLLFANQTQLDRASLEGYAGQVGLDVAKFGQSLDAHTHGADVDADAKVATESGINGTPAFLINGYYLSGAQPYRSFKRLVERALAEAGKPAAAGKAR</sequence>
<feature type="domain" description="Thioredoxin" evidence="8">
    <location>
        <begin position="451"/>
        <end position="650"/>
    </location>
</feature>
<dbReference type="Pfam" id="PF13462">
    <property type="entry name" value="Thioredoxin_4"/>
    <property type="match status" value="3"/>
</dbReference>
<dbReference type="SUPFAM" id="SSF52833">
    <property type="entry name" value="Thioredoxin-like"/>
    <property type="match status" value="3"/>
</dbReference>
<evidence type="ECO:0000256" key="5">
    <source>
        <dbReference type="ARBA" id="ARBA00023284"/>
    </source>
</evidence>
<dbReference type="InterPro" id="IPR012336">
    <property type="entry name" value="Thioredoxin-like_fold"/>
</dbReference>
<dbReference type="Gene3D" id="3.40.30.10">
    <property type="entry name" value="Glutaredoxin"/>
    <property type="match status" value="3"/>
</dbReference>
<proteinExistence type="inferred from homology"/>
<organism evidence="9 10">
    <name type="scientific">Pendulispora brunnea</name>
    <dbReference type="NCBI Taxonomy" id="2905690"/>
    <lineage>
        <taxon>Bacteria</taxon>
        <taxon>Pseudomonadati</taxon>
        <taxon>Myxococcota</taxon>
        <taxon>Myxococcia</taxon>
        <taxon>Myxococcales</taxon>
        <taxon>Sorangiineae</taxon>
        <taxon>Pendulisporaceae</taxon>
        <taxon>Pendulispora</taxon>
    </lineage>
</organism>
<feature type="domain" description="Thioredoxin" evidence="8">
    <location>
        <begin position="246"/>
        <end position="446"/>
    </location>
</feature>
<dbReference type="EMBL" id="CP089982">
    <property type="protein sequence ID" value="WXA92860.1"/>
    <property type="molecule type" value="Genomic_DNA"/>
</dbReference>
<evidence type="ECO:0000256" key="2">
    <source>
        <dbReference type="ARBA" id="ARBA00022729"/>
    </source>
</evidence>
<feature type="region of interest" description="Disordered" evidence="6">
    <location>
        <begin position="467"/>
        <end position="489"/>
    </location>
</feature>
<evidence type="ECO:0000256" key="1">
    <source>
        <dbReference type="ARBA" id="ARBA00005791"/>
    </source>
</evidence>
<dbReference type="PROSITE" id="PS51257">
    <property type="entry name" value="PROKAR_LIPOPROTEIN"/>
    <property type="match status" value="1"/>
</dbReference>
<dbReference type="InterPro" id="IPR013766">
    <property type="entry name" value="Thioredoxin_domain"/>
</dbReference>
<evidence type="ECO:0000259" key="8">
    <source>
        <dbReference type="PROSITE" id="PS51352"/>
    </source>
</evidence>
<evidence type="ECO:0000256" key="3">
    <source>
        <dbReference type="ARBA" id="ARBA00023002"/>
    </source>
</evidence>
<feature type="chain" id="PRO_5046174449" evidence="7">
    <location>
        <begin position="23"/>
        <end position="662"/>
    </location>
</feature>
<evidence type="ECO:0000256" key="6">
    <source>
        <dbReference type="SAM" id="MobiDB-lite"/>
    </source>
</evidence>
<evidence type="ECO:0000256" key="4">
    <source>
        <dbReference type="ARBA" id="ARBA00023157"/>
    </source>
</evidence>
<feature type="region of interest" description="Disordered" evidence="6">
    <location>
        <begin position="24"/>
        <end position="59"/>
    </location>
</feature>
<dbReference type="PANTHER" id="PTHR13887:SF14">
    <property type="entry name" value="DISULFIDE BOND FORMATION PROTEIN D"/>
    <property type="match status" value="1"/>
</dbReference>
<feature type="signal peptide" evidence="7">
    <location>
        <begin position="1"/>
        <end position="22"/>
    </location>
</feature>
<keyword evidence="2 7" id="KW-0732">Signal</keyword>
<evidence type="ECO:0000313" key="9">
    <source>
        <dbReference type="EMBL" id="WXA92860.1"/>
    </source>
</evidence>
<dbReference type="PROSITE" id="PS51352">
    <property type="entry name" value="THIOREDOXIN_2"/>
    <property type="match status" value="3"/>
</dbReference>
<keyword evidence="5" id="KW-0676">Redox-active center</keyword>
<gene>
    <name evidence="9" type="ORF">LZC95_41230</name>
</gene>
<keyword evidence="3" id="KW-0560">Oxidoreductase</keyword>
<feature type="compositionally biased region" description="Basic and acidic residues" evidence="6">
    <location>
        <begin position="467"/>
        <end position="479"/>
    </location>
</feature>
<accession>A0ABZ2K5M2</accession>
<evidence type="ECO:0000256" key="7">
    <source>
        <dbReference type="SAM" id="SignalP"/>
    </source>
</evidence>
<evidence type="ECO:0000313" key="10">
    <source>
        <dbReference type="Proteomes" id="UP001379533"/>
    </source>
</evidence>